<organism evidence="2 3">
    <name type="scientific">Mobilitalea sibirica</name>
    <dbReference type="NCBI Taxonomy" id="1462919"/>
    <lineage>
        <taxon>Bacteria</taxon>
        <taxon>Bacillati</taxon>
        <taxon>Bacillota</taxon>
        <taxon>Clostridia</taxon>
        <taxon>Lachnospirales</taxon>
        <taxon>Lachnospiraceae</taxon>
        <taxon>Mobilitalea</taxon>
    </lineage>
</organism>
<dbReference type="PANTHER" id="PTHR33169:SF13">
    <property type="entry name" value="PADR-FAMILY TRANSCRIPTIONAL REGULATOR"/>
    <property type="match status" value="1"/>
</dbReference>
<evidence type="ECO:0000313" key="3">
    <source>
        <dbReference type="Proteomes" id="UP000623269"/>
    </source>
</evidence>
<comment type="caution">
    <text evidence="2">The sequence shown here is derived from an EMBL/GenBank/DDBJ whole genome shotgun (WGS) entry which is preliminary data.</text>
</comment>
<gene>
    <name evidence="2" type="ORF">I5677_03395</name>
</gene>
<dbReference type="Pfam" id="PF03551">
    <property type="entry name" value="PadR"/>
    <property type="match status" value="1"/>
</dbReference>
<dbReference type="InterPro" id="IPR005149">
    <property type="entry name" value="Tscrpt_reg_PadR_N"/>
</dbReference>
<dbReference type="SUPFAM" id="SSF46785">
    <property type="entry name" value="Winged helix' DNA-binding domain"/>
    <property type="match status" value="1"/>
</dbReference>
<reference evidence="2" key="1">
    <citation type="submission" date="2020-12" db="EMBL/GenBank/DDBJ databases">
        <title>M. sibirica DSM 26468T genome.</title>
        <authorList>
            <person name="Thieme N."/>
            <person name="Rettenmaier R."/>
            <person name="Zverlov V."/>
            <person name="Liebl W."/>
        </authorList>
    </citation>
    <scope>NUCLEOTIDE SEQUENCE</scope>
    <source>
        <strain evidence="2">DSM 26468</strain>
    </source>
</reference>
<dbReference type="AlphaFoldDB" id="A0A8J7GXJ2"/>
<dbReference type="InterPro" id="IPR036390">
    <property type="entry name" value="WH_DNA-bd_sf"/>
</dbReference>
<dbReference type="RefSeq" id="WP_197660149.1">
    <property type="nucleotide sequence ID" value="NZ_JAEAGR010000002.1"/>
</dbReference>
<keyword evidence="3" id="KW-1185">Reference proteome</keyword>
<sequence>MREYAKGGALTEVSLYILISVCKPNHGYGIMKFIEKETNGRVTLGAGSLYGAINNLLAKDLITLLEETDDNRKIYLINDAGRQILTSEYERLASLLNSIQRVVKEDEL</sequence>
<dbReference type="Gene3D" id="1.10.10.10">
    <property type="entry name" value="Winged helix-like DNA-binding domain superfamily/Winged helix DNA-binding domain"/>
    <property type="match status" value="1"/>
</dbReference>
<name>A0A8J7GXJ2_9FIRM</name>
<accession>A0A8J7GXJ2</accession>
<feature type="domain" description="Transcription regulator PadR N-terminal" evidence="1">
    <location>
        <begin position="21"/>
        <end position="85"/>
    </location>
</feature>
<dbReference type="EMBL" id="JAEAGR010000002">
    <property type="protein sequence ID" value="MBH1939939.1"/>
    <property type="molecule type" value="Genomic_DNA"/>
</dbReference>
<evidence type="ECO:0000313" key="2">
    <source>
        <dbReference type="EMBL" id="MBH1939939.1"/>
    </source>
</evidence>
<dbReference type="InterPro" id="IPR052509">
    <property type="entry name" value="Metal_resp_DNA-bind_regulator"/>
</dbReference>
<evidence type="ECO:0000259" key="1">
    <source>
        <dbReference type="Pfam" id="PF03551"/>
    </source>
</evidence>
<proteinExistence type="predicted"/>
<dbReference type="PANTHER" id="PTHR33169">
    <property type="entry name" value="PADR-FAMILY TRANSCRIPTIONAL REGULATOR"/>
    <property type="match status" value="1"/>
</dbReference>
<dbReference type="InterPro" id="IPR036388">
    <property type="entry name" value="WH-like_DNA-bd_sf"/>
</dbReference>
<protein>
    <submittedName>
        <fullName evidence="2">Helix-turn-helix transcriptional regulator</fullName>
    </submittedName>
</protein>
<dbReference type="Proteomes" id="UP000623269">
    <property type="component" value="Unassembled WGS sequence"/>
</dbReference>